<gene>
    <name evidence="2" type="ORF">ACFQ5L_05890</name>
</gene>
<dbReference type="Proteomes" id="UP001597188">
    <property type="component" value="Unassembled WGS sequence"/>
</dbReference>
<dbReference type="PROSITE" id="PS51257">
    <property type="entry name" value="PROKAR_LIPOPROTEIN"/>
    <property type="match status" value="1"/>
</dbReference>
<protein>
    <recommendedName>
        <fullName evidence="4">Lipoprotein</fullName>
    </recommendedName>
</protein>
<proteinExistence type="predicted"/>
<dbReference type="RefSeq" id="WP_137633737.1">
    <property type="nucleotide sequence ID" value="NZ_BJDL01000001.1"/>
</dbReference>
<sequence length="328" mass="35067">MDQAHRPRWGLMMIILFGLITLSGCAKLTSSSSDSSTSSAAASGSAKILTKADQQISHHQIKAAINTLSAANTKDTAAKNLLTGLRHYQKAATALNKNQLSQAKSYFNTLANYQLVTDASFTQAKAALTKQYQQVKLANGYYNSARDEMSVHALAAAKTNIDKLDKISPTHPVIKDLQQKTTAMKAAIMNYEASQSTSSGRDSSAVAESDHTSSNSSVDASSTSSSSATTATSDASDSTATSQADSATSGSESSMTTKQVLSNFRAAAGVTFEKNDQFNVTKETSKYYQIEVMHDSNDENVTNLTDIYRYYPASGSVLKQNMSTGEFE</sequence>
<name>A0ABW4BZ16_9LACO</name>
<keyword evidence="3" id="KW-1185">Reference proteome</keyword>
<feature type="region of interest" description="Disordered" evidence="1">
    <location>
        <begin position="193"/>
        <end position="257"/>
    </location>
</feature>
<comment type="caution">
    <text evidence="2">The sequence shown here is derived from an EMBL/GenBank/DDBJ whole genome shotgun (WGS) entry which is preliminary data.</text>
</comment>
<evidence type="ECO:0000256" key="1">
    <source>
        <dbReference type="SAM" id="MobiDB-lite"/>
    </source>
</evidence>
<organism evidence="2 3">
    <name type="scientific">Lactiplantibacillus songbeiensis</name>
    <dbReference type="NCBI Taxonomy" id="2559920"/>
    <lineage>
        <taxon>Bacteria</taxon>
        <taxon>Bacillati</taxon>
        <taxon>Bacillota</taxon>
        <taxon>Bacilli</taxon>
        <taxon>Lactobacillales</taxon>
        <taxon>Lactobacillaceae</taxon>
        <taxon>Lactiplantibacillus</taxon>
    </lineage>
</organism>
<evidence type="ECO:0000313" key="2">
    <source>
        <dbReference type="EMBL" id="MFD1420478.1"/>
    </source>
</evidence>
<feature type="compositionally biased region" description="Polar residues" evidence="1">
    <location>
        <begin position="193"/>
        <end position="202"/>
    </location>
</feature>
<feature type="compositionally biased region" description="Low complexity" evidence="1">
    <location>
        <begin position="212"/>
        <end position="251"/>
    </location>
</feature>
<dbReference type="EMBL" id="JBHTOJ010000014">
    <property type="protein sequence ID" value="MFD1420478.1"/>
    <property type="molecule type" value="Genomic_DNA"/>
</dbReference>
<evidence type="ECO:0008006" key="4">
    <source>
        <dbReference type="Google" id="ProtNLM"/>
    </source>
</evidence>
<reference evidence="3" key="1">
    <citation type="journal article" date="2019" name="Int. J. Syst. Evol. Microbiol.">
        <title>The Global Catalogue of Microorganisms (GCM) 10K type strain sequencing project: providing services to taxonomists for standard genome sequencing and annotation.</title>
        <authorList>
            <consortium name="The Broad Institute Genomics Platform"/>
            <consortium name="The Broad Institute Genome Sequencing Center for Infectious Disease"/>
            <person name="Wu L."/>
            <person name="Ma J."/>
        </authorList>
    </citation>
    <scope>NUCLEOTIDE SEQUENCE [LARGE SCALE GENOMIC DNA]</scope>
    <source>
        <strain evidence="3">CCM 8931</strain>
    </source>
</reference>
<evidence type="ECO:0000313" key="3">
    <source>
        <dbReference type="Proteomes" id="UP001597188"/>
    </source>
</evidence>
<accession>A0ABW4BZ16</accession>